<dbReference type="Pfam" id="PF20044">
    <property type="entry name" value="DUF6446"/>
    <property type="match status" value="1"/>
</dbReference>
<proteinExistence type="predicted"/>
<dbReference type="InterPro" id="IPR045616">
    <property type="entry name" value="DUF6446"/>
</dbReference>
<dbReference type="AlphaFoldDB" id="A0A0D0NIH6"/>
<gene>
    <name evidence="2" type="ORF">Wenmar_03345</name>
</gene>
<dbReference type="RefSeq" id="WP_018302506.1">
    <property type="nucleotide sequence ID" value="NZ_KB902285.1"/>
</dbReference>
<evidence type="ECO:0000313" key="3">
    <source>
        <dbReference type="Proteomes" id="UP000035100"/>
    </source>
</evidence>
<accession>A0A0D0NIH6</accession>
<reference evidence="2 3" key="1">
    <citation type="submission" date="2013-01" db="EMBL/GenBank/DDBJ databases">
        <authorList>
            <person name="Fiebig A."/>
            <person name="Goeker M."/>
            <person name="Klenk H.-P.P."/>
        </authorList>
    </citation>
    <scope>NUCLEOTIDE SEQUENCE [LARGE SCALE GENOMIC DNA]</scope>
    <source>
        <strain evidence="2 3">DSM 24838</strain>
    </source>
</reference>
<name>A0A0D0NIH6_9RHOB</name>
<dbReference type="PATRIC" id="fig|1123501.6.peg.3473"/>
<evidence type="ECO:0000256" key="1">
    <source>
        <dbReference type="SAM" id="MobiDB-lite"/>
    </source>
</evidence>
<evidence type="ECO:0000313" key="2">
    <source>
        <dbReference type="EMBL" id="KIQ68130.1"/>
    </source>
</evidence>
<dbReference type="Proteomes" id="UP000035100">
    <property type="component" value="Unassembled WGS sequence"/>
</dbReference>
<comment type="caution">
    <text evidence="2">The sequence shown here is derived from an EMBL/GenBank/DDBJ whole genome shotgun (WGS) entry which is preliminary data.</text>
</comment>
<dbReference type="EMBL" id="AONG01000017">
    <property type="protein sequence ID" value="KIQ68130.1"/>
    <property type="molecule type" value="Genomic_DNA"/>
</dbReference>
<keyword evidence="3" id="KW-1185">Reference proteome</keyword>
<dbReference type="STRING" id="1123501.Wenmar_03345"/>
<protein>
    <submittedName>
        <fullName evidence="2">Wenxma_16, whole genome shotgun sequence</fullName>
    </submittedName>
</protein>
<organism evidence="2 3">
    <name type="scientific">Wenxinia marina DSM 24838</name>
    <dbReference type="NCBI Taxonomy" id="1123501"/>
    <lineage>
        <taxon>Bacteria</taxon>
        <taxon>Pseudomonadati</taxon>
        <taxon>Pseudomonadota</taxon>
        <taxon>Alphaproteobacteria</taxon>
        <taxon>Rhodobacterales</taxon>
        <taxon>Roseobacteraceae</taxon>
        <taxon>Wenxinia</taxon>
    </lineage>
</organism>
<sequence length="182" mass="19076">MTGRLLILLMLVSALAVGAGVWYAQVYAYYEEPSLEEAGGVVLTDGETGEVREIPVEFFQAIDSDSSPIRFRACFDLGERVDAVAWAAPYEGAQPLVAPGWFDCFDAGALDAALSDGGATAYLGVGDIHYGIDRVVAVAPDGKGWMWHQINRCGAAVFDGGAPPDGCPPPPEGTARQGAAPN</sequence>
<dbReference type="eggNOG" id="ENOG50300PA">
    <property type="taxonomic scope" value="Bacteria"/>
</dbReference>
<feature type="region of interest" description="Disordered" evidence="1">
    <location>
        <begin position="162"/>
        <end position="182"/>
    </location>
</feature>